<organism evidence="8">
    <name type="scientific">marine sediment metagenome</name>
    <dbReference type="NCBI Taxonomy" id="412755"/>
    <lineage>
        <taxon>unclassified sequences</taxon>
        <taxon>metagenomes</taxon>
        <taxon>ecological metagenomes</taxon>
    </lineage>
</organism>
<dbReference type="Pfam" id="PF00800">
    <property type="entry name" value="PDT"/>
    <property type="match status" value="1"/>
</dbReference>
<dbReference type="InterPro" id="IPR002912">
    <property type="entry name" value="ACT_dom"/>
</dbReference>
<dbReference type="GO" id="GO:0004664">
    <property type="term" value="F:prephenate dehydratase activity"/>
    <property type="evidence" value="ECO:0007669"/>
    <property type="project" value="InterPro"/>
</dbReference>
<keyword evidence="3" id="KW-0584">Phenylalanine biosynthesis</keyword>
<dbReference type="CDD" id="cd13633">
    <property type="entry name" value="PBP2_Sa-PDT_like"/>
    <property type="match status" value="1"/>
</dbReference>
<dbReference type="Gene3D" id="3.40.190.10">
    <property type="entry name" value="Periplasmic binding protein-like II"/>
    <property type="match status" value="2"/>
</dbReference>
<feature type="domain" description="Prephenate dehydratase" evidence="6">
    <location>
        <begin position="4"/>
        <end position="181"/>
    </location>
</feature>
<evidence type="ECO:0008006" key="9">
    <source>
        <dbReference type="Google" id="ProtNLM"/>
    </source>
</evidence>
<dbReference type="AlphaFoldDB" id="X0SR13"/>
<evidence type="ECO:0000256" key="4">
    <source>
        <dbReference type="ARBA" id="ARBA00023239"/>
    </source>
</evidence>
<evidence type="ECO:0000313" key="8">
    <source>
        <dbReference type="EMBL" id="GAF77576.1"/>
    </source>
</evidence>
<proteinExistence type="predicted"/>
<gene>
    <name evidence="8" type="ORF">S01H1_08588</name>
</gene>
<dbReference type="PROSITE" id="PS51671">
    <property type="entry name" value="ACT"/>
    <property type="match status" value="1"/>
</dbReference>
<evidence type="ECO:0000259" key="6">
    <source>
        <dbReference type="PROSITE" id="PS51171"/>
    </source>
</evidence>
<comment type="caution">
    <text evidence="8">The sequence shown here is derived from an EMBL/GenBank/DDBJ whole genome shotgun (WGS) entry which is preliminary data.</text>
</comment>
<keyword evidence="2" id="KW-0057">Aromatic amino acid biosynthesis</keyword>
<evidence type="ECO:0000259" key="7">
    <source>
        <dbReference type="PROSITE" id="PS51671"/>
    </source>
</evidence>
<evidence type="ECO:0000256" key="5">
    <source>
        <dbReference type="ARBA" id="ARBA00029440"/>
    </source>
</evidence>
<dbReference type="SUPFAM" id="SSF55021">
    <property type="entry name" value="ACT-like"/>
    <property type="match status" value="1"/>
</dbReference>
<evidence type="ECO:0000256" key="2">
    <source>
        <dbReference type="ARBA" id="ARBA00023141"/>
    </source>
</evidence>
<feature type="non-terminal residue" evidence="8">
    <location>
        <position position="225"/>
    </location>
</feature>
<dbReference type="GO" id="GO:0009094">
    <property type="term" value="P:L-phenylalanine biosynthetic process"/>
    <property type="evidence" value="ECO:0007669"/>
    <property type="project" value="UniProtKB-KW"/>
</dbReference>
<dbReference type="Gene3D" id="3.30.70.260">
    <property type="match status" value="1"/>
</dbReference>
<dbReference type="PANTHER" id="PTHR21022">
    <property type="entry name" value="PREPHENATE DEHYDRATASE P PROTEIN"/>
    <property type="match status" value="1"/>
</dbReference>
<reference evidence="8" key="1">
    <citation type="journal article" date="2014" name="Front. Microbiol.">
        <title>High frequency of phylogenetically diverse reductive dehalogenase-homologous genes in deep subseafloor sedimentary metagenomes.</title>
        <authorList>
            <person name="Kawai M."/>
            <person name="Futagami T."/>
            <person name="Toyoda A."/>
            <person name="Takaki Y."/>
            <person name="Nishi S."/>
            <person name="Hori S."/>
            <person name="Arai W."/>
            <person name="Tsubouchi T."/>
            <person name="Morono Y."/>
            <person name="Uchiyama I."/>
            <person name="Ito T."/>
            <person name="Fujiyama A."/>
            <person name="Inagaki F."/>
            <person name="Takami H."/>
        </authorList>
    </citation>
    <scope>NUCLEOTIDE SEQUENCE</scope>
    <source>
        <strain evidence="8">Expedition CK06-06</strain>
    </source>
</reference>
<name>X0SR13_9ZZZZ</name>
<dbReference type="PANTHER" id="PTHR21022:SF19">
    <property type="entry name" value="PREPHENATE DEHYDRATASE-RELATED"/>
    <property type="match status" value="1"/>
</dbReference>
<accession>X0SR13</accession>
<feature type="domain" description="ACT" evidence="7">
    <location>
        <begin position="194"/>
        <end position="225"/>
    </location>
</feature>
<dbReference type="InterPro" id="IPR045865">
    <property type="entry name" value="ACT-like_dom_sf"/>
</dbReference>
<keyword evidence="1" id="KW-0028">Amino-acid biosynthesis</keyword>
<dbReference type="EMBL" id="BARS01004397">
    <property type="protein sequence ID" value="GAF77576.1"/>
    <property type="molecule type" value="Genomic_DNA"/>
</dbReference>
<dbReference type="SUPFAM" id="SSF53850">
    <property type="entry name" value="Periplasmic binding protein-like II"/>
    <property type="match status" value="1"/>
</dbReference>
<protein>
    <recommendedName>
        <fullName evidence="9">Prephenate dehydratase</fullName>
    </recommendedName>
</protein>
<dbReference type="InterPro" id="IPR001086">
    <property type="entry name" value="Preph_deHydtase"/>
</dbReference>
<evidence type="ECO:0000256" key="3">
    <source>
        <dbReference type="ARBA" id="ARBA00023222"/>
    </source>
</evidence>
<keyword evidence="4" id="KW-0456">Lyase</keyword>
<sequence>MAKRIAYLGPPGTFTEEAALLHDKTAQLIPFPSIPAVAVAVASGMAEEGVVAIENSIEGSVTDTLDLLIHESGVLIKKELVLPIEHQLLVKPGTQASEVKVLFSHPQALGQCRQVIERCFPRVEVVAALSTAGAVEDMMASNHPAAAIGNRRAAELYGAEVLATGIQDRESNVTRFVVLAPTDHLPTGFDKTSLCFSFADDSPGVLCEVLQKFAQRSINLTKVES</sequence>
<evidence type="ECO:0000256" key="1">
    <source>
        <dbReference type="ARBA" id="ARBA00022605"/>
    </source>
</evidence>
<dbReference type="NCBIfam" id="NF008865">
    <property type="entry name" value="PRK11898.1"/>
    <property type="match status" value="1"/>
</dbReference>
<comment type="pathway">
    <text evidence="5">Amino-acid biosynthesis.</text>
</comment>
<dbReference type="PROSITE" id="PS51171">
    <property type="entry name" value="PREPHENATE_DEHYDR_3"/>
    <property type="match status" value="1"/>
</dbReference>
<dbReference type="GO" id="GO:0005737">
    <property type="term" value="C:cytoplasm"/>
    <property type="evidence" value="ECO:0007669"/>
    <property type="project" value="TreeGrafter"/>
</dbReference>